<evidence type="ECO:0000313" key="2">
    <source>
        <dbReference type="EMBL" id="GFY68441.1"/>
    </source>
</evidence>
<feature type="region of interest" description="Disordered" evidence="1">
    <location>
        <begin position="76"/>
        <end position="119"/>
    </location>
</feature>
<dbReference type="AlphaFoldDB" id="A0A8X6Y965"/>
<sequence>MDMVTPKTQSPENSEAREGKTLAMFGVPKTPKAPSLLPKSCSMHQKEHRIKTPLYMKMGQGKEKWGTQFWMEHFGGNMKGPGEKEEWGAQILRKDGRGKRKNGEHKLREDGRGKGKGKN</sequence>
<evidence type="ECO:0000313" key="3">
    <source>
        <dbReference type="Proteomes" id="UP000886998"/>
    </source>
</evidence>
<keyword evidence="3" id="KW-1185">Reference proteome</keyword>
<protein>
    <submittedName>
        <fullName evidence="2">Uncharacterized protein</fullName>
    </submittedName>
</protein>
<organism evidence="2 3">
    <name type="scientific">Trichonephila inaurata madagascariensis</name>
    <dbReference type="NCBI Taxonomy" id="2747483"/>
    <lineage>
        <taxon>Eukaryota</taxon>
        <taxon>Metazoa</taxon>
        <taxon>Ecdysozoa</taxon>
        <taxon>Arthropoda</taxon>
        <taxon>Chelicerata</taxon>
        <taxon>Arachnida</taxon>
        <taxon>Araneae</taxon>
        <taxon>Araneomorphae</taxon>
        <taxon>Entelegynae</taxon>
        <taxon>Araneoidea</taxon>
        <taxon>Nephilidae</taxon>
        <taxon>Trichonephila</taxon>
        <taxon>Trichonephila inaurata</taxon>
    </lineage>
</organism>
<feature type="compositionally biased region" description="Polar residues" evidence="1">
    <location>
        <begin position="1"/>
        <end position="13"/>
    </location>
</feature>
<dbReference type="EMBL" id="BMAV01017062">
    <property type="protein sequence ID" value="GFY68441.1"/>
    <property type="molecule type" value="Genomic_DNA"/>
</dbReference>
<gene>
    <name evidence="2" type="ORF">TNIN_22651</name>
</gene>
<dbReference type="Proteomes" id="UP000886998">
    <property type="component" value="Unassembled WGS sequence"/>
</dbReference>
<comment type="caution">
    <text evidence="2">The sequence shown here is derived from an EMBL/GenBank/DDBJ whole genome shotgun (WGS) entry which is preliminary data.</text>
</comment>
<feature type="compositionally biased region" description="Basic and acidic residues" evidence="1">
    <location>
        <begin position="81"/>
        <end position="95"/>
    </location>
</feature>
<reference evidence="2" key="1">
    <citation type="submission" date="2020-08" db="EMBL/GenBank/DDBJ databases">
        <title>Multicomponent nature underlies the extraordinary mechanical properties of spider dragline silk.</title>
        <authorList>
            <person name="Kono N."/>
            <person name="Nakamura H."/>
            <person name="Mori M."/>
            <person name="Yoshida Y."/>
            <person name="Ohtoshi R."/>
            <person name="Malay A.D."/>
            <person name="Moran D.A.P."/>
            <person name="Tomita M."/>
            <person name="Numata K."/>
            <person name="Arakawa K."/>
        </authorList>
    </citation>
    <scope>NUCLEOTIDE SEQUENCE</scope>
</reference>
<accession>A0A8X6Y965</accession>
<evidence type="ECO:0000256" key="1">
    <source>
        <dbReference type="SAM" id="MobiDB-lite"/>
    </source>
</evidence>
<feature type="region of interest" description="Disordered" evidence="1">
    <location>
        <begin position="1"/>
        <end position="45"/>
    </location>
</feature>
<feature type="compositionally biased region" description="Basic and acidic residues" evidence="1">
    <location>
        <begin position="104"/>
        <end position="113"/>
    </location>
</feature>
<proteinExistence type="predicted"/>
<name>A0A8X6Y965_9ARAC</name>